<comment type="caution">
    <text evidence="5">The sequence shown here is derived from an EMBL/GenBank/DDBJ whole genome shotgun (WGS) entry which is preliminary data.</text>
</comment>
<reference evidence="5" key="2">
    <citation type="submission" date="2020-09" db="EMBL/GenBank/DDBJ databases">
        <authorList>
            <person name="Sun Q."/>
            <person name="Zhou Y."/>
        </authorList>
    </citation>
    <scope>NUCLEOTIDE SEQUENCE</scope>
    <source>
        <strain evidence="5">CGMCC 4.7368</strain>
    </source>
</reference>
<dbReference type="Pfam" id="PF02771">
    <property type="entry name" value="Acyl-CoA_dh_N"/>
    <property type="match status" value="1"/>
</dbReference>
<evidence type="ECO:0000256" key="1">
    <source>
        <dbReference type="ARBA" id="ARBA00023002"/>
    </source>
</evidence>
<dbReference type="Proteomes" id="UP000646523">
    <property type="component" value="Unassembled WGS sequence"/>
</dbReference>
<dbReference type="RefSeq" id="WP_189128957.1">
    <property type="nucleotide sequence ID" value="NZ_BMNH01000045.1"/>
</dbReference>
<dbReference type="InterPro" id="IPR013786">
    <property type="entry name" value="AcylCoA_DH/ox_N"/>
</dbReference>
<dbReference type="EMBL" id="BMNH01000045">
    <property type="protein sequence ID" value="GGO82709.1"/>
    <property type="molecule type" value="Genomic_DNA"/>
</dbReference>
<feature type="region of interest" description="Disordered" evidence="2">
    <location>
        <begin position="1"/>
        <end position="26"/>
    </location>
</feature>
<dbReference type="InterPro" id="IPR013107">
    <property type="entry name" value="Acyl-CoA_DH_C"/>
</dbReference>
<dbReference type="InterPro" id="IPR036250">
    <property type="entry name" value="AcylCo_DH-like_C"/>
</dbReference>
<evidence type="ECO:0000259" key="3">
    <source>
        <dbReference type="Pfam" id="PF02771"/>
    </source>
</evidence>
<evidence type="ECO:0000256" key="2">
    <source>
        <dbReference type="SAM" id="MobiDB-lite"/>
    </source>
</evidence>
<dbReference type="Gene3D" id="2.40.110.10">
    <property type="entry name" value="Butyryl-CoA Dehydrogenase, subunit A, domain 2"/>
    <property type="match status" value="1"/>
</dbReference>
<dbReference type="AlphaFoldDB" id="A0A918DUN5"/>
<feature type="domain" description="Acyl-CoA dehydrogenase C-terminal" evidence="4">
    <location>
        <begin position="253"/>
        <end position="382"/>
    </location>
</feature>
<dbReference type="SUPFAM" id="SSF56645">
    <property type="entry name" value="Acyl-CoA dehydrogenase NM domain-like"/>
    <property type="match status" value="1"/>
</dbReference>
<accession>A0A918DUN5</accession>
<dbReference type="Gene3D" id="1.10.540.10">
    <property type="entry name" value="Acyl-CoA dehydrogenase/oxidase, N-terminal domain"/>
    <property type="match status" value="1"/>
</dbReference>
<feature type="domain" description="Acyl-CoA dehydrogenase/oxidase N-terminal" evidence="3">
    <location>
        <begin position="36"/>
        <end position="110"/>
    </location>
</feature>
<dbReference type="PANTHER" id="PTHR43884">
    <property type="entry name" value="ACYL-COA DEHYDROGENASE"/>
    <property type="match status" value="1"/>
</dbReference>
<gene>
    <name evidence="5" type="ORF">GCM10012289_74570</name>
</gene>
<protein>
    <submittedName>
        <fullName evidence="5">Hydroxylase</fullName>
    </submittedName>
</protein>
<keyword evidence="6" id="KW-1185">Reference proteome</keyword>
<dbReference type="Gene3D" id="1.20.140.10">
    <property type="entry name" value="Butyryl-CoA Dehydrogenase, subunit A, domain 3"/>
    <property type="match status" value="1"/>
</dbReference>
<dbReference type="SUPFAM" id="SSF47203">
    <property type="entry name" value="Acyl-CoA dehydrogenase C-terminal domain-like"/>
    <property type="match status" value="1"/>
</dbReference>
<reference evidence="5" key="1">
    <citation type="journal article" date="2014" name="Int. J. Syst. Evol. Microbiol.">
        <title>Complete genome sequence of Corynebacterium casei LMG S-19264T (=DSM 44701T), isolated from a smear-ripened cheese.</title>
        <authorList>
            <consortium name="US DOE Joint Genome Institute (JGI-PGF)"/>
            <person name="Walter F."/>
            <person name="Albersmeier A."/>
            <person name="Kalinowski J."/>
            <person name="Ruckert C."/>
        </authorList>
    </citation>
    <scope>NUCLEOTIDE SEQUENCE</scope>
    <source>
        <strain evidence="5">CGMCC 4.7368</strain>
    </source>
</reference>
<organism evidence="5 6">
    <name type="scientific">Nonomuraea cavernae</name>
    <dbReference type="NCBI Taxonomy" id="2045107"/>
    <lineage>
        <taxon>Bacteria</taxon>
        <taxon>Bacillati</taxon>
        <taxon>Actinomycetota</taxon>
        <taxon>Actinomycetes</taxon>
        <taxon>Streptosporangiales</taxon>
        <taxon>Streptosporangiaceae</taxon>
        <taxon>Nonomuraea</taxon>
    </lineage>
</organism>
<evidence type="ECO:0000313" key="6">
    <source>
        <dbReference type="Proteomes" id="UP000646523"/>
    </source>
</evidence>
<dbReference type="PANTHER" id="PTHR43884:SF12">
    <property type="entry name" value="ISOVALERYL-COA DEHYDROGENASE, MITOCHONDRIAL-RELATED"/>
    <property type="match status" value="1"/>
</dbReference>
<dbReference type="InterPro" id="IPR037069">
    <property type="entry name" value="AcylCoA_DH/ox_N_sf"/>
</dbReference>
<sequence length="418" mass="44141">MTTSRPPTSAAAAEPDEPGGPYGDPLDAVRGIVPLVVERAGQAERDVRVDDEVMERLVAAGTMMLMAPRDYGGAEAEPSVLIDVVQELSRADGSTGWAVMASMSGTGTMLTLLPEEGARAIAGSPNPMCAGQAPPAGTARRVPGGFEVRGRFSFASGSAHAGWFLGGYRVLDESGEPVLDADGRPSTAIGVVPRAGVELLGGWDVMGLVATGSYDYEVVPQVVEEHFLRVDGMDALRGGPLYTMGLKSLPGVGHAAFALGVAQRALEEFAVLAAVKKRPPSGPLNGNVAVQRDVAQWTARHRAARAFTHDAFTRLYQVARDGGERTPELQADCRVAATHAVYTAAEITREVYLASGSEGLRDGHAIQRCFRDAHAASQHLFTAEHTYVDAGRIYLGTPGLTPRHTEVMTYTFAPPLPA</sequence>
<keyword evidence="1" id="KW-0560">Oxidoreductase</keyword>
<dbReference type="InterPro" id="IPR009100">
    <property type="entry name" value="AcylCoA_DH/oxidase_NM_dom_sf"/>
</dbReference>
<dbReference type="GO" id="GO:0050660">
    <property type="term" value="F:flavin adenine dinucleotide binding"/>
    <property type="evidence" value="ECO:0007669"/>
    <property type="project" value="InterPro"/>
</dbReference>
<name>A0A918DUN5_9ACTN</name>
<dbReference type="PIRSF" id="PIRSF016578">
    <property type="entry name" value="HsaA"/>
    <property type="match status" value="1"/>
</dbReference>
<evidence type="ECO:0000313" key="5">
    <source>
        <dbReference type="EMBL" id="GGO82709.1"/>
    </source>
</evidence>
<dbReference type="Pfam" id="PF08028">
    <property type="entry name" value="Acyl-CoA_dh_2"/>
    <property type="match status" value="1"/>
</dbReference>
<dbReference type="InterPro" id="IPR046373">
    <property type="entry name" value="Acyl-CoA_Oxase/DH_mid-dom_sf"/>
</dbReference>
<proteinExistence type="predicted"/>
<dbReference type="GO" id="GO:0003995">
    <property type="term" value="F:acyl-CoA dehydrogenase activity"/>
    <property type="evidence" value="ECO:0007669"/>
    <property type="project" value="TreeGrafter"/>
</dbReference>
<evidence type="ECO:0000259" key="4">
    <source>
        <dbReference type="Pfam" id="PF08028"/>
    </source>
</evidence>